<evidence type="ECO:0000259" key="9">
    <source>
        <dbReference type="PROSITE" id="PS50157"/>
    </source>
</evidence>
<name>A0ABP1QL55_9HEXA</name>
<dbReference type="PROSITE" id="PS00028">
    <property type="entry name" value="ZINC_FINGER_C2H2_1"/>
    <property type="match status" value="7"/>
</dbReference>
<feature type="domain" description="C2H2-type" evidence="9">
    <location>
        <begin position="492"/>
        <end position="519"/>
    </location>
</feature>
<feature type="compositionally biased region" description="Polar residues" evidence="8">
    <location>
        <begin position="7"/>
        <end position="18"/>
    </location>
</feature>
<organism evidence="10 11">
    <name type="scientific">Orchesella dallaii</name>
    <dbReference type="NCBI Taxonomy" id="48710"/>
    <lineage>
        <taxon>Eukaryota</taxon>
        <taxon>Metazoa</taxon>
        <taxon>Ecdysozoa</taxon>
        <taxon>Arthropoda</taxon>
        <taxon>Hexapoda</taxon>
        <taxon>Collembola</taxon>
        <taxon>Entomobryomorpha</taxon>
        <taxon>Entomobryoidea</taxon>
        <taxon>Orchesellidae</taxon>
        <taxon>Orchesellinae</taxon>
        <taxon>Orchesella</taxon>
    </lineage>
</organism>
<gene>
    <name evidence="10" type="ORF">ODALV1_LOCUS12641</name>
</gene>
<keyword evidence="4 7" id="KW-0863">Zinc-finger</keyword>
<evidence type="ECO:0000256" key="7">
    <source>
        <dbReference type="PROSITE-ProRule" id="PRU00042"/>
    </source>
</evidence>
<feature type="domain" description="C2H2-type" evidence="9">
    <location>
        <begin position="140"/>
        <end position="163"/>
    </location>
</feature>
<dbReference type="Pfam" id="PF00096">
    <property type="entry name" value="zf-C2H2"/>
    <property type="match status" value="4"/>
</dbReference>
<evidence type="ECO:0000256" key="5">
    <source>
        <dbReference type="ARBA" id="ARBA00022833"/>
    </source>
</evidence>
<protein>
    <recommendedName>
        <fullName evidence="9">C2H2-type domain-containing protein</fullName>
    </recommendedName>
</protein>
<keyword evidence="5" id="KW-0862">Zinc</keyword>
<sequence>MSALQMDISTSSRFQRLNSTDRESDDVAIDYSKSASRVMPEALGQTSYRVPTKGMRKAYPEDQYVSQTHHQEEQQYQKAHQVAVSPDIPRMEQSSPYNAYSQIANTNHPPSSYYATPPPQPYNDHGFNYGYETNEELREYQCLKCGLIFSRESDLHIHYTQDHGYGQSNGGSSSTTSCSSNSGVNGANRGQQSSKNSNSNSQDMFCDKCQLRFHCPLSFRVHQHEHVLPNVQPHYPMSNSHLLSLSYTCEICGANFMSRESLTDHCNAHLYEHVCSESTCGESDTATNSSEDFYPRESSHSQHPSDQYHHKGYMDQGGGNEMPQFLHHQLQQQIGGKADHNSNEQLIVNQGPSTYSSEYSSSYQHEIAQPISSSKLSGIYEPLVVMDNGKRRFQCVVCKKYLSSRIAHEEHLRGKHTGVKPYSCSYCGKRFAVWNTYKHHMSTHKGGVTPLQKCGMCDKRFKTVECLRNHMQREHNCQGGNGGGDGNGNAGYSCQICGKTFVRKMWRTRHYLSHAGQNCFRCELCSCILPDEQSYRMHHESHKASK</sequence>
<evidence type="ECO:0000256" key="3">
    <source>
        <dbReference type="ARBA" id="ARBA00022737"/>
    </source>
</evidence>
<evidence type="ECO:0000256" key="6">
    <source>
        <dbReference type="ARBA" id="ARBA00023242"/>
    </source>
</evidence>
<dbReference type="PANTHER" id="PTHR24376">
    <property type="entry name" value="ZINC FINGER PROTEIN"/>
    <property type="match status" value="1"/>
</dbReference>
<keyword evidence="3" id="KW-0677">Repeat</keyword>
<keyword evidence="6" id="KW-0539">Nucleus</keyword>
<dbReference type="Pfam" id="PF12874">
    <property type="entry name" value="zf-met"/>
    <property type="match status" value="1"/>
</dbReference>
<evidence type="ECO:0000256" key="8">
    <source>
        <dbReference type="SAM" id="MobiDB-lite"/>
    </source>
</evidence>
<keyword evidence="11" id="KW-1185">Reference proteome</keyword>
<comment type="caution">
    <text evidence="10">The sequence shown here is derived from an EMBL/GenBank/DDBJ whole genome shotgun (WGS) entry which is preliminary data.</text>
</comment>
<dbReference type="PROSITE" id="PS50157">
    <property type="entry name" value="ZINC_FINGER_C2H2_2"/>
    <property type="match status" value="5"/>
</dbReference>
<feature type="domain" description="C2H2-type" evidence="9">
    <location>
        <begin position="247"/>
        <end position="274"/>
    </location>
</feature>
<dbReference type="InterPro" id="IPR013087">
    <property type="entry name" value="Znf_C2H2_type"/>
</dbReference>
<dbReference type="Gene3D" id="3.30.160.60">
    <property type="entry name" value="Classic Zinc Finger"/>
    <property type="match status" value="3"/>
</dbReference>
<accession>A0ABP1QL55</accession>
<dbReference type="InterPro" id="IPR036236">
    <property type="entry name" value="Znf_C2H2_sf"/>
</dbReference>
<feature type="region of interest" description="Disordered" evidence="8">
    <location>
        <begin position="164"/>
        <end position="199"/>
    </location>
</feature>
<evidence type="ECO:0000256" key="1">
    <source>
        <dbReference type="ARBA" id="ARBA00004123"/>
    </source>
</evidence>
<dbReference type="SMART" id="SM00355">
    <property type="entry name" value="ZnF_C2H2"/>
    <property type="match status" value="8"/>
</dbReference>
<dbReference type="PANTHER" id="PTHR24376:SF216">
    <property type="entry name" value="ZINC FINGER PROTEIN 420-LIKE"/>
    <property type="match status" value="1"/>
</dbReference>
<keyword evidence="2" id="KW-0479">Metal-binding</keyword>
<evidence type="ECO:0000256" key="4">
    <source>
        <dbReference type="ARBA" id="ARBA00022771"/>
    </source>
</evidence>
<dbReference type="SUPFAM" id="SSF57667">
    <property type="entry name" value="beta-beta-alpha zinc fingers"/>
    <property type="match status" value="2"/>
</dbReference>
<evidence type="ECO:0000313" key="10">
    <source>
        <dbReference type="EMBL" id="CAL8107331.1"/>
    </source>
</evidence>
<feature type="domain" description="C2H2-type" evidence="9">
    <location>
        <begin position="422"/>
        <end position="449"/>
    </location>
</feature>
<evidence type="ECO:0000256" key="2">
    <source>
        <dbReference type="ARBA" id="ARBA00022723"/>
    </source>
</evidence>
<dbReference type="EMBL" id="CAXLJM020000038">
    <property type="protein sequence ID" value="CAL8107331.1"/>
    <property type="molecule type" value="Genomic_DNA"/>
</dbReference>
<comment type="subcellular location">
    <subcellularLocation>
        <location evidence="1">Nucleus</location>
    </subcellularLocation>
</comment>
<feature type="region of interest" description="Disordered" evidence="8">
    <location>
        <begin position="101"/>
        <end position="120"/>
    </location>
</feature>
<feature type="region of interest" description="Disordered" evidence="8">
    <location>
        <begin position="1"/>
        <end position="25"/>
    </location>
</feature>
<evidence type="ECO:0000313" key="11">
    <source>
        <dbReference type="Proteomes" id="UP001642540"/>
    </source>
</evidence>
<feature type="compositionally biased region" description="Polar residues" evidence="8">
    <location>
        <begin position="101"/>
        <end position="114"/>
    </location>
</feature>
<feature type="domain" description="C2H2-type" evidence="9">
    <location>
        <begin position="393"/>
        <end position="421"/>
    </location>
</feature>
<feature type="region of interest" description="Disordered" evidence="8">
    <location>
        <begin position="286"/>
        <end position="322"/>
    </location>
</feature>
<proteinExistence type="predicted"/>
<dbReference type="Proteomes" id="UP001642540">
    <property type="component" value="Unassembled WGS sequence"/>
</dbReference>
<reference evidence="10 11" key="1">
    <citation type="submission" date="2024-08" db="EMBL/GenBank/DDBJ databases">
        <authorList>
            <person name="Cucini C."/>
            <person name="Frati F."/>
        </authorList>
    </citation>
    <scope>NUCLEOTIDE SEQUENCE [LARGE SCALE GENOMIC DNA]</scope>
</reference>